<dbReference type="Pfam" id="PF18962">
    <property type="entry name" value="Por_Secre_tail"/>
    <property type="match status" value="1"/>
</dbReference>
<organism evidence="2">
    <name type="scientific">marine metagenome</name>
    <dbReference type="NCBI Taxonomy" id="408172"/>
    <lineage>
        <taxon>unclassified sequences</taxon>
        <taxon>metagenomes</taxon>
        <taxon>ecological metagenomes</taxon>
    </lineage>
</organism>
<gene>
    <name evidence="2" type="ORF">METZ01_LOCUS335713</name>
</gene>
<evidence type="ECO:0000259" key="1">
    <source>
        <dbReference type="Pfam" id="PF18962"/>
    </source>
</evidence>
<protein>
    <recommendedName>
        <fullName evidence="1">Secretion system C-terminal sorting domain-containing protein</fullName>
    </recommendedName>
</protein>
<accession>A0A382QBB6</accession>
<proteinExistence type="predicted"/>
<dbReference type="AlphaFoldDB" id="A0A382QBB6"/>
<dbReference type="NCBIfam" id="TIGR04183">
    <property type="entry name" value="Por_Secre_tail"/>
    <property type="match status" value="1"/>
</dbReference>
<dbReference type="EMBL" id="UINC01113327">
    <property type="protein sequence ID" value="SVC82859.1"/>
    <property type="molecule type" value="Genomic_DNA"/>
</dbReference>
<evidence type="ECO:0000313" key="2">
    <source>
        <dbReference type="EMBL" id="SVC82859.1"/>
    </source>
</evidence>
<feature type="non-terminal residue" evidence="2">
    <location>
        <position position="1"/>
    </location>
</feature>
<sequence>CVDIDDSICDCFGNIKDCNGNCGGNAVEDECGVCGGTGSTCLSTISQLIPDQFNLFQNYPNPFNSATQIRYNIPEYSKVSLKIFDITGREIAVLYNGYKYPGRYTLFWNASKFVSGLYFLEINVTSSNNAIIFRDIKKILYIQ</sequence>
<dbReference type="InterPro" id="IPR026444">
    <property type="entry name" value="Secre_tail"/>
</dbReference>
<name>A0A382QBB6_9ZZZZ</name>
<reference evidence="2" key="1">
    <citation type="submission" date="2018-05" db="EMBL/GenBank/DDBJ databases">
        <authorList>
            <person name="Lanie J.A."/>
            <person name="Ng W.-L."/>
            <person name="Kazmierczak K.M."/>
            <person name="Andrzejewski T.M."/>
            <person name="Davidsen T.M."/>
            <person name="Wayne K.J."/>
            <person name="Tettelin H."/>
            <person name="Glass J.I."/>
            <person name="Rusch D."/>
            <person name="Podicherti R."/>
            <person name="Tsui H.-C.T."/>
            <person name="Winkler M.E."/>
        </authorList>
    </citation>
    <scope>NUCLEOTIDE SEQUENCE</scope>
</reference>
<dbReference type="Gene3D" id="2.60.40.4070">
    <property type="match status" value="1"/>
</dbReference>
<feature type="domain" description="Secretion system C-terminal sorting" evidence="1">
    <location>
        <begin position="59"/>
        <end position="127"/>
    </location>
</feature>